<keyword evidence="3" id="KW-0479">Metal-binding</keyword>
<dbReference type="Gene3D" id="3.90.80.10">
    <property type="entry name" value="Inorganic pyrophosphatase"/>
    <property type="match status" value="1"/>
</dbReference>
<comment type="cofactor">
    <cofactor evidence="1">
        <name>Mg(2+)</name>
        <dbReference type="ChEBI" id="CHEBI:18420"/>
    </cofactor>
</comment>
<dbReference type="SUPFAM" id="SSF50324">
    <property type="entry name" value="Inorganic pyrophosphatase"/>
    <property type="match status" value="1"/>
</dbReference>
<sequence>MEEFEAYIEMVAGSDIKHVFDEKQGKLVVHRRLSAPLPHPFNYGFVKGTHSDDGDPIDVFVISSLPLALGASVRMRPIGVLYVDDEMGIDNKVIAVNSTDSSLNNIADISHIEDKIMDEIKYSLEHNKDGLPRRWTKVKGVGDAKEALSELKRMSLRD</sequence>
<gene>
    <name evidence="6" type="ORF">B2A_00421</name>
</gene>
<keyword evidence="5" id="KW-0460">Magnesium</keyword>
<name>T1BIM7_9ZZZZ</name>
<evidence type="ECO:0000256" key="2">
    <source>
        <dbReference type="ARBA" id="ARBA00012146"/>
    </source>
</evidence>
<keyword evidence="4 6" id="KW-0378">Hydrolase</keyword>
<evidence type="ECO:0000256" key="1">
    <source>
        <dbReference type="ARBA" id="ARBA00001946"/>
    </source>
</evidence>
<dbReference type="Pfam" id="PF00719">
    <property type="entry name" value="Pyrophosphatase"/>
    <property type="match status" value="1"/>
</dbReference>
<reference evidence="6" key="1">
    <citation type="submission" date="2013-08" db="EMBL/GenBank/DDBJ databases">
        <authorList>
            <person name="Mendez C."/>
            <person name="Richter M."/>
            <person name="Ferrer M."/>
            <person name="Sanchez J."/>
        </authorList>
    </citation>
    <scope>NUCLEOTIDE SEQUENCE</scope>
</reference>
<accession>T1BIM7</accession>
<protein>
    <recommendedName>
        <fullName evidence="2">inorganic diphosphatase</fullName>
        <ecNumber evidence="2">3.6.1.1</ecNumber>
    </recommendedName>
</protein>
<evidence type="ECO:0000256" key="3">
    <source>
        <dbReference type="ARBA" id="ARBA00022723"/>
    </source>
</evidence>
<dbReference type="GO" id="GO:0004427">
    <property type="term" value="F:inorganic diphosphate phosphatase activity"/>
    <property type="evidence" value="ECO:0007669"/>
    <property type="project" value="UniProtKB-EC"/>
</dbReference>
<proteinExistence type="predicted"/>
<dbReference type="GO" id="GO:0000287">
    <property type="term" value="F:magnesium ion binding"/>
    <property type="evidence" value="ECO:0007669"/>
    <property type="project" value="InterPro"/>
</dbReference>
<evidence type="ECO:0000313" key="6">
    <source>
        <dbReference type="EMBL" id="EQD68473.1"/>
    </source>
</evidence>
<dbReference type="PROSITE" id="PS00387">
    <property type="entry name" value="PPASE"/>
    <property type="match status" value="1"/>
</dbReference>
<dbReference type="InterPro" id="IPR008162">
    <property type="entry name" value="Pyrophosphatase"/>
</dbReference>
<dbReference type="PANTHER" id="PTHR10286">
    <property type="entry name" value="INORGANIC PYROPHOSPHATASE"/>
    <property type="match status" value="1"/>
</dbReference>
<comment type="caution">
    <text evidence="6">The sequence shown here is derived from an EMBL/GenBank/DDBJ whole genome shotgun (WGS) entry which is preliminary data.</text>
</comment>
<reference evidence="6" key="2">
    <citation type="journal article" date="2014" name="ISME J.">
        <title>Microbial stratification in low pH oxic and suboxic macroscopic growths along an acid mine drainage.</title>
        <authorList>
            <person name="Mendez-Garcia C."/>
            <person name="Mesa V."/>
            <person name="Sprenger R.R."/>
            <person name="Richter M."/>
            <person name="Diez M.S."/>
            <person name="Solano J."/>
            <person name="Bargiela R."/>
            <person name="Golyshina O.V."/>
            <person name="Manteca A."/>
            <person name="Ramos J.L."/>
            <person name="Gallego J.R."/>
            <person name="Llorente I."/>
            <person name="Martins Dos Santos V.A."/>
            <person name="Jensen O.N."/>
            <person name="Pelaez A.I."/>
            <person name="Sanchez J."/>
            <person name="Ferrer M."/>
        </authorList>
    </citation>
    <scope>NUCLEOTIDE SEQUENCE</scope>
</reference>
<organism evidence="6">
    <name type="scientific">mine drainage metagenome</name>
    <dbReference type="NCBI Taxonomy" id="410659"/>
    <lineage>
        <taxon>unclassified sequences</taxon>
        <taxon>metagenomes</taxon>
        <taxon>ecological metagenomes</taxon>
    </lineage>
</organism>
<evidence type="ECO:0000256" key="4">
    <source>
        <dbReference type="ARBA" id="ARBA00022801"/>
    </source>
</evidence>
<dbReference type="InterPro" id="IPR036649">
    <property type="entry name" value="Pyrophosphatase_sf"/>
</dbReference>
<dbReference type="GO" id="GO:0005737">
    <property type="term" value="C:cytoplasm"/>
    <property type="evidence" value="ECO:0007669"/>
    <property type="project" value="InterPro"/>
</dbReference>
<dbReference type="EMBL" id="AUZZ01000329">
    <property type="protein sequence ID" value="EQD68473.1"/>
    <property type="molecule type" value="Genomic_DNA"/>
</dbReference>
<evidence type="ECO:0000256" key="5">
    <source>
        <dbReference type="ARBA" id="ARBA00022842"/>
    </source>
</evidence>
<dbReference type="AlphaFoldDB" id="T1BIM7"/>
<dbReference type="GO" id="GO:0006796">
    <property type="term" value="P:phosphate-containing compound metabolic process"/>
    <property type="evidence" value="ECO:0007669"/>
    <property type="project" value="InterPro"/>
</dbReference>
<dbReference type="EC" id="3.6.1.1" evidence="2"/>